<dbReference type="Pfam" id="PF26636">
    <property type="entry name" value="DUF8209"/>
    <property type="match status" value="1"/>
</dbReference>
<organism evidence="1 2">
    <name type="scientific">Enterobacter sichuanensis</name>
    <dbReference type="NCBI Taxonomy" id="2071710"/>
    <lineage>
        <taxon>Bacteria</taxon>
        <taxon>Pseudomonadati</taxon>
        <taxon>Pseudomonadota</taxon>
        <taxon>Gammaproteobacteria</taxon>
        <taxon>Enterobacterales</taxon>
        <taxon>Enterobacteriaceae</taxon>
        <taxon>Enterobacter</taxon>
        <taxon>Enterobacter cloacae complex</taxon>
    </lineage>
</organism>
<protein>
    <submittedName>
        <fullName evidence="1">Membrane protein</fullName>
    </submittedName>
</protein>
<dbReference type="AlphaFoldDB" id="A0A0F1BDI0"/>
<comment type="caution">
    <text evidence="1">The sequence shown here is derived from an EMBL/GenBank/DDBJ whole genome shotgun (WGS) entry which is preliminary data.</text>
</comment>
<evidence type="ECO:0000313" key="2">
    <source>
        <dbReference type="Proteomes" id="UP000033352"/>
    </source>
</evidence>
<dbReference type="NCBIfam" id="NF045926">
    <property type="entry name" value="STM2901_fam"/>
    <property type="match status" value="1"/>
</dbReference>
<dbReference type="PATRIC" id="fig|1619248.3.peg.2191"/>
<evidence type="ECO:0000313" key="1">
    <source>
        <dbReference type="EMBL" id="KJN32272.1"/>
    </source>
</evidence>
<dbReference type="InterPro" id="IPR058522">
    <property type="entry name" value="DUF8209"/>
</dbReference>
<gene>
    <name evidence="1" type="ORF">SS37_01590</name>
</gene>
<dbReference type="Proteomes" id="UP000033352">
    <property type="component" value="Unassembled WGS sequence"/>
</dbReference>
<dbReference type="InterPro" id="IPR058064">
    <property type="entry name" value="STM2901-like"/>
</dbReference>
<accession>A0A0F1BDI0</accession>
<sequence length="150" mass="16245">MDTVEELGGTYFYHGNANVTPQELFLLIFAEGLANHMGVTVETAATILAGLPIVPKRKVLGASGSRTSIASKVARRILKGAHFPEGVRVETTIGMGKLRLTNNVGAVVGRAVPFVGYTQAVVIFMTVARETRNKYNLIARPKDRIAWTSF</sequence>
<name>A0A0F1BDI0_9ENTR</name>
<reference evidence="1 2" key="1">
    <citation type="submission" date="2015-03" db="EMBL/GenBank/DDBJ databases">
        <authorList>
            <person name="McCorrison J."/>
            <person name="Sanka R."/>
            <person name="Adams M."/>
            <person name="Brinkac L."/>
            <person name="Nierman W."/>
            <person name="Sutton G."/>
            <person name="Nelson K."/>
            <person name="Kiedrowski L."/>
            <person name="Guerrero D."/>
            <person name="Bonomo R."/>
        </authorList>
    </citation>
    <scope>NUCLEOTIDE SEQUENCE [LARGE SCALE GENOMIC DNA]</scope>
    <source>
        <strain evidence="1 2">35699</strain>
    </source>
</reference>
<proteinExistence type="predicted"/>
<dbReference type="EMBL" id="JZYX01000003">
    <property type="protein sequence ID" value="KJN32272.1"/>
    <property type="molecule type" value="Genomic_DNA"/>
</dbReference>
<dbReference type="OrthoDB" id="8815988at2"/>
<dbReference type="RefSeq" id="WP_045284508.1">
    <property type="nucleotide sequence ID" value="NZ_JZYX01000003.1"/>
</dbReference>